<evidence type="ECO:0000256" key="6">
    <source>
        <dbReference type="ARBA" id="ARBA00022989"/>
    </source>
</evidence>
<dbReference type="InterPro" id="IPR007208">
    <property type="entry name" value="MrpF/PhaF-like"/>
</dbReference>
<evidence type="ECO:0000256" key="3">
    <source>
        <dbReference type="ARBA" id="ARBA00022448"/>
    </source>
</evidence>
<dbReference type="GO" id="GO:0005886">
    <property type="term" value="C:plasma membrane"/>
    <property type="evidence" value="ECO:0007669"/>
    <property type="project" value="UniProtKB-SubCell"/>
</dbReference>
<comment type="similarity">
    <text evidence="2 8">Belongs to the CPA3 antiporters (TC 2.A.63) subunit F family.</text>
</comment>
<evidence type="ECO:0000256" key="9">
    <source>
        <dbReference type="SAM" id="Phobius"/>
    </source>
</evidence>
<feature type="transmembrane region" description="Helical" evidence="9">
    <location>
        <begin position="34"/>
        <end position="54"/>
    </location>
</feature>
<keyword evidence="3 8" id="KW-0813">Transport</keyword>
<organism evidence="10">
    <name type="scientific">Salinispirillum sp. LH 10-3-1</name>
    <dbReference type="NCBI Taxonomy" id="2952525"/>
    <lineage>
        <taxon>Bacteria</taxon>
        <taxon>Pseudomonadati</taxon>
        <taxon>Pseudomonadota</taxon>
        <taxon>Gammaproteobacteria</taxon>
        <taxon>Oceanospirillales</taxon>
        <taxon>Saccharospirillaceae</taxon>
        <taxon>Salinispirillum</taxon>
    </lineage>
</organism>
<protein>
    <submittedName>
        <fullName evidence="10">K+/H+ antiporter subunit F</fullName>
    </submittedName>
</protein>
<keyword evidence="4 8" id="KW-1003">Cell membrane</keyword>
<reference evidence="10" key="1">
    <citation type="submission" date="2022-07" db="EMBL/GenBank/DDBJ databases">
        <title>Complete genome sequence of Salinispirillum sp. LH10-3-1 capable of multiple carbohydrate inversion isolated from a soda lake.</title>
        <authorList>
            <person name="Liu J."/>
            <person name="Zhai Y."/>
            <person name="Zhang H."/>
            <person name="Yang H."/>
            <person name="Qu J."/>
            <person name="Li J."/>
        </authorList>
    </citation>
    <scope>NUCLEOTIDE SEQUENCE</scope>
    <source>
        <strain evidence="10">LH 10-3-1</strain>
    </source>
</reference>
<dbReference type="PANTHER" id="PTHR34702">
    <property type="entry name" value="NA(+)/H(+) ANTIPORTER SUBUNIT F1"/>
    <property type="match status" value="1"/>
</dbReference>
<evidence type="ECO:0000256" key="5">
    <source>
        <dbReference type="ARBA" id="ARBA00022692"/>
    </source>
</evidence>
<sequence length="89" mass="9929">MLQYVVPLTLVIYSLSALLTLYRMVKGPDLPDRILTLDTLYVNAIALIIVFGVWLNSTMFFEAALLIAMMGFVGTVAVCKYILRGNIIE</sequence>
<dbReference type="PIRSF" id="PIRSF028784">
    <property type="entry name" value="MrpF"/>
    <property type="match status" value="1"/>
</dbReference>
<evidence type="ECO:0000256" key="8">
    <source>
        <dbReference type="PIRNR" id="PIRNR028784"/>
    </source>
</evidence>
<dbReference type="AlphaFoldDB" id="A0AB38YI80"/>
<evidence type="ECO:0000256" key="4">
    <source>
        <dbReference type="ARBA" id="ARBA00022475"/>
    </source>
</evidence>
<keyword evidence="5 9" id="KW-0812">Transmembrane</keyword>
<dbReference type="PANTHER" id="PTHR34702:SF1">
    <property type="entry name" value="NA(+)_H(+) ANTIPORTER SUBUNIT F"/>
    <property type="match status" value="1"/>
</dbReference>
<keyword evidence="8" id="KW-0050">Antiport</keyword>
<evidence type="ECO:0000256" key="2">
    <source>
        <dbReference type="ARBA" id="ARBA00009212"/>
    </source>
</evidence>
<dbReference type="GO" id="GO:0015385">
    <property type="term" value="F:sodium:proton antiporter activity"/>
    <property type="evidence" value="ECO:0007669"/>
    <property type="project" value="TreeGrafter"/>
</dbReference>
<accession>A0AB38YI80</accession>
<proteinExistence type="inferred from homology"/>
<name>A0AB38YI80_9GAMM</name>
<evidence type="ECO:0000256" key="1">
    <source>
        <dbReference type="ARBA" id="ARBA00004651"/>
    </source>
</evidence>
<gene>
    <name evidence="10" type="ORF">NFC81_04885</name>
</gene>
<keyword evidence="7 8" id="KW-0472">Membrane</keyword>
<keyword evidence="6 9" id="KW-1133">Transmembrane helix</keyword>
<feature type="transmembrane region" description="Helical" evidence="9">
    <location>
        <begin position="6"/>
        <end position="22"/>
    </location>
</feature>
<evidence type="ECO:0000313" key="10">
    <source>
        <dbReference type="EMBL" id="WLD59124.1"/>
    </source>
</evidence>
<comment type="subcellular location">
    <subcellularLocation>
        <location evidence="1 8">Cell membrane</location>
        <topology evidence="1 8">Multi-pass membrane protein</topology>
    </subcellularLocation>
</comment>
<keyword evidence="8" id="KW-0406">Ion transport</keyword>
<dbReference type="Pfam" id="PF04066">
    <property type="entry name" value="MrpF_PhaF"/>
    <property type="match status" value="1"/>
</dbReference>
<dbReference type="EMBL" id="CP101717">
    <property type="protein sequence ID" value="WLD59124.1"/>
    <property type="molecule type" value="Genomic_DNA"/>
</dbReference>
<dbReference type="RefSeq" id="WP_304996413.1">
    <property type="nucleotide sequence ID" value="NZ_CP101717.1"/>
</dbReference>
<feature type="transmembrane region" description="Helical" evidence="9">
    <location>
        <begin position="60"/>
        <end position="83"/>
    </location>
</feature>
<evidence type="ECO:0000256" key="7">
    <source>
        <dbReference type="ARBA" id="ARBA00023136"/>
    </source>
</evidence>
<dbReference type="NCBIfam" id="NF004812">
    <property type="entry name" value="PRK06161.1"/>
    <property type="match status" value="1"/>
</dbReference>